<feature type="region of interest" description="Disordered" evidence="1">
    <location>
        <begin position="339"/>
        <end position="389"/>
    </location>
</feature>
<keyword evidence="3" id="KW-1185">Reference proteome</keyword>
<name>A0A9X2CXF5_9GAMM</name>
<evidence type="ECO:0000313" key="3">
    <source>
        <dbReference type="Proteomes" id="UP001139721"/>
    </source>
</evidence>
<evidence type="ECO:0000313" key="2">
    <source>
        <dbReference type="EMBL" id="MCL9682570.1"/>
    </source>
</evidence>
<proteinExistence type="predicted"/>
<feature type="compositionally biased region" description="Polar residues" evidence="1">
    <location>
        <begin position="374"/>
        <end position="389"/>
    </location>
</feature>
<feature type="compositionally biased region" description="Polar residues" evidence="1">
    <location>
        <begin position="420"/>
        <end position="435"/>
    </location>
</feature>
<dbReference type="AlphaFoldDB" id="A0A9X2CXF5"/>
<dbReference type="Proteomes" id="UP001139721">
    <property type="component" value="Unassembled WGS sequence"/>
</dbReference>
<accession>A0A9X2CXF5</accession>
<protein>
    <submittedName>
        <fullName evidence="2">Uncharacterized protein</fullName>
    </submittedName>
</protein>
<dbReference type="RefSeq" id="WP_250419901.1">
    <property type="nucleotide sequence ID" value="NZ_JAJKBJ010000001.1"/>
</dbReference>
<comment type="caution">
    <text evidence="2">The sequence shown here is derived from an EMBL/GenBank/DDBJ whole genome shotgun (WGS) entry which is preliminary data.</text>
</comment>
<evidence type="ECO:0000256" key="1">
    <source>
        <dbReference type="SAM" id="MobiDB-lite"/>
    </source>
</evidence>
<feature type="compositionally biased region" description="Basic and acidic residues" evidence="1">
    <location>
        <begin position="409"/>
        <end position="419"/>
    </location>
</feature>
<feature type="region of interest" description="Disordered" evidence="1">
    <location>
        <begin position="409"/>
        <end position="435"/>
    </location>
</feature>
<sequence length="435" mass="49580">MWKYNGSTDFFAEQVIADSIEENESNAEADQRVTHYTHEELLKKLRESKHRSSRNPNCQELTNLGQEINAKKSVSTVYYPYCGADVGHVFLLFPYCTTMIGFGRDDFGGLEDLNYYNENNDFTSVPLFYANGFDSHKYHEAQSYKYPDSKYKVCPDVLLRITQILGGEILSVEKTKVGEGKDDFIYYINFMLNDLQRTFIYAKYEVNCNSFLPTPNSPVRDYLISQSPDALLLKAIPDVLLTYEDGLTLALASVSQEEQIVLSDARTYNWDKSFQQKDEPQPVFLRNARLDSVHLNSSFGYGTTLFIGNGSQLRQIYHVERELEQTLLDAEVEPAIMTTTKEQIDKSEPTIIAQNDAPKAPQNPKDESNKKNSKSTSVEQAKTSSAKSSFNIHHLKLFTPVKELYKKLNKSKEQSKQELESTQVDNSNPTPSLFE</sequence>
<gene>
    <name evidence="2" type="ORF">LOX96_00490</name>
</gene>
<organism evidence="2 3">
    <name type="scientific">Legionella maioricensis</name>
    <dbReference type="NCBI Taxonomy" id="2896528"/>
    <lineage>
        <taxon>Bacteria</taxon>
        <taxon>Pseudomonadati</taxon>
        <taxon>Pseudomonadota</taxon>
        <taxon>Gammaproteobacteria</taxon>
        <taxon>Legionellales</taxon>
        <taxon>Legionellaceae</taxon>
        <taxon>Legionella</taxon>
    </lineage>
</organism>
<dbReference type="EMBL" id="JAJKBJ010000001">
    <property type="protein sequence ID" value="MCL9682570.1"/>
    <property type="molecule type" value="Genomic_DNA"/>
</dbReference>
<reference evidence="2" key="1">
    <citation type="submission" date="2021-11" db="EMBL/GenBank/DDBJ databases">
        <title>Legionella maioricencis sp. nov., a new species isolated from hot water samples in Mallorca.</title>
        <authorList>
            <person name="Crespi S."/>
            <person name="Drasar V."/>
            <person name="Salva-Serra F."/>
            <person name="Jaen-Luchoro D."/>
            <person name="Pineiro-Iglesias B."/>
            <person name="Aliaga F."/>
            <person name="Fernandez-Juarez V."/>
            <person name="Coll G."/>
            <person name="Moore E.R.B."/>
            <person name="Bennasar-Figueras A."/>
        </authorList>
    </citation>
    <scope>NUCLEOTIDE SEQUENCE</scope>
    <source>
        <strain evidence="2">HCPI-6</strain>
    </source>
</reference>